<protein>
    <submittedName>
        <fullName evidence="2">Uncharacterized protein</fullName>
    </submittedName>
</protein>
<dbReference type="RefSeq" id="WP_189486817.1">
    <property type="nucleotide sequence ID" value="NZ_BMZO01000001.1"/>
</dbReference>
<accession>A0A8J3GF80</accession>
<organism evidence="2 3">
    <name type="scientific">Limoniibacter endophyticus</name>
    <dbReference type="NCBI Taxonomy" id="1565040"/>
    <lineage>
        <taxon>Bacteria</taxon>
        <taxon>Pseudomonadati</taxon>
        <taxon>Pseudomonadota</taxon>
        <taxon>Alphaproteobacteria</taxon>
        <taxon>Hyphomicrobiales</taxon>
        <taxon>Bartonellaceae</taxon>
        <taxon>Limoniibacter</taxon>
    </lineage>
</organism>
<dbReference type="EMBL" id="BMZO01000001">
    <property type="protein sequence ID" value="GHC60984.1"/>
    <property type="molecule type" value="Genomic_DNA"/>
</dbReference>
<name>A0A8J3GF80_9HYPH</name>
<keyword evidence="3" id="KW-1185">Reference proteome</keyword>
<dbReference type="AlphaFoldDB" id="A0A8J3GF80"/>
<reference evidence="2" key="2">
    <citation type="submission" date="2020-09" db="EMBL/GenBank/DDBJ databases">
        <authorList>
            <person name="Sun Q."/>
            <person name="Kim S."/>
        </authorList>
    </citation>
    <scope>NUCLEOTIDE SEQUENCE</scope>
    <source>
        <strain evidence="2">KCTC 42097</strain>
    </source>
</reference>
<proteinExistence type="predicted"/>
<evidence type="ECO:0000256" key="1">
    <source>
        <dbReference type="SAM" id="MobiDB-lite"/>
    </source>
</evidence>
<gene>
    <name evidence="2" type="ORF">GCM10010136_01320</name>
</gene>
<feature type="compositionally biased region" description="Polar residues" evidence="1">
    <location>
        <begin position="40"/>
        <end position="55"/>
    </location>
</feature>
<sequence>MLKSNFKFFILTLFVLGLLIAGAYTFLSHPGDAEGDVDPLQTTEPAAPSSPTSQP</sequence>
<feature type="region of interest" description="Disordered" evidence="1">
    <location>
        <begin position="34"/>
        <end position="55"/>
    </location>
</feature>
<comment type="caution">
    <text evidence="2">The sequence shown here is derived from an EMBL/GenBank/DDBJ whole genome shotgun (WGS) entry which is preliminary data.</text>
</comment>
<reference evidence="2" key="1">
    <citation type="journal article" date="2014" name="Int. J. Syst. Evol. Microbiol.">
        <title>Complete genome sequence of Corynebacterium casei LMG S-19264T (=DSM 44701T), isolated from a smear-ripened cheese.</title>
        <authorList>
            <consortium name="US DOE Joint Genome Institute (JGI-PGF)"/>
            <person name="Walter F."/>
            <person name="Albersmeier A."/>
            <person name="Kalinowski J."/>
            <person name="Ruckert C."/>
        </authorList>
    </citation>
    <scope>NUCLEOTIDE SEQUENCE</scope>
    <source>
        <strain evidence="2">KCTC 42097</strain>
    </source>
</reference>
<evidence type="ECO:0000313" key="3">
    <source>
        <dbReference type="Proteomes" id="UP000641137"/>
    </source>
</evidence>
<dbReference type="Proteomes" id="UP000641137">
    <property type="component" value="Unassembled WGS sequence"/>
</dbReference>
<evidence type="ECO:0000313" key="2">
    <source>
        <dbReference type="EMBL" id="GHC60984.1"/>
    </source>
</evidence>